<evidence type="ECO:0000313" key="7">
    <source>
        <dbReference type="EMBL" id="KAK0740948.1"/>
    </source>
</evidence>
<feature type="compositionally biased region" description="Gly residues" evidence="5">
    <location>
        <begin position="188"/>
        <end position="197"/>
    </location>
</feature>
<comment type="caution">
    <text evidence="7">The sequence shown here is derived from an EMBL/GenBank/DDBJ whole genome shotgun (WGS) entry which is preliminary data.</text>
</comment>
<feature type="compositionally biased region" description="Pro residues" evidence="5">
    <location>
        <begin position="108"/>
        <end position="123"/>
    </location>
</feature>
<evidence type="ECO:0000256" key="4">
    <source>
        <dbReference type="PROSITE-ProRule" id="PRU00453"/>
    </source>
</evidence>
<dbReference type="GO" id="GO:0008270">
    <property type="term" value="F:zinc ion binding"/>
    <property type="evidence" value="ECO:0007669"/>
    <property type="project" value="UniProtKB-UniRule"/>
</dbReference>
<dbReference type="InterPro" id="IPR007529">
    <property type="entry name" value="Znf_HIT"/>
</dbReference>
<dbReference type="Pfam" id="PF04438">
    <property type="entry name" value="zf-HIT"/>
    <property type="match status" value="1"/>
</dbReference>
<keyword evidence="1" id="KW-0479">Metal-binding</keyword>
<reference evidence="7" key="1">
    <citation type="submission" date="2023-06" db="EMBL/GenBank/DDBJ databases">
        <title>Genome-scale phylogeny and comparative genomics of the fungal order Sordariales.</title>
        <authorList>
            <consortium name="Lawrence Berkeley National Laboratory"/>
            <person name="Hensen N."/>
            <person name="Bonometti L."/>
            <person name="Westerberg I."/>
            <person name="Brannstrom I.O."/>
            <person name="Guillou S."/>
            <person name="Cros-Aarteil S."/>
            <person name="Calhoun S."/>
            <person name="Haridas S."/>
            <person name="Kuo A."/>
            <person name="Mondo S."/>
            <person name="Pangilinan J."/>
            <person name="Riley R."/>
            <person name="LaButti K."/>
            <person name="Andreopoulos B."/>
            <person name="Lipzen A."/>
            <person name="Chen C."/>
            <person name="Yanf M."/>
            <person name="Daum C."/>
            <person name="Ng V."/>
            <person name="Clum A."/>
            <person name="Steindorff A."/>
            <person name="Ohm R."/>
            <person name="Martin F."/>
            <person name="Silar P."/>
            <person name="Natvig D."/>
            <person name="Lalanne C."/>
            <person name="Gautier V."/>
            <person name="Ament-velasquez S.L."/>
            <person name="Kruys A."/>
            <person name="Hutchinson M.I."/>
            <person name="Powell A.J."/>
            <person name="Barry K."/>
            <person name="Miller A.N."/>
            <person name="Grigoriev I.V."/>
            <person name="Debuchy R."/>
            <person name="Gladieux P."/>
            <person name="Thoren M.H."/>
            <person name="Johannesson H."/>
        </authorList>
    </citation>
    <scope>NUCLEOTIDE SEQUENCE</scope>
    <source>
        <strain evidence="7">SMH3187-1</strain>
    </source>
</reference>
<dbReference type="GO" id="GO:0000492">
    <property type="term" value="P:box C/D snoRNP assembly"/>
    <property type="evidence" value="ECO:0007669"/>
    <property type="project" value="TreeGrafter"/>
</dbReference>
<feature type="region of interest" description="Disordered" evidence="5">
    <location>
        <begin position="103"/>
        <end position="125"/>
    </location>
</feature>
<evidence type="ECO:0000313" key="8">
    <source>
        <dbReference type="Proteomes" id="UP001172155"/>
    </source>
</evidence>
<dbReference type="PANTHER" id="PTHR13483">
    <property type="entry name" value="BOX C_D SNORNA PROTEIN 1-RELATED"/>
    <property type="match status" value="1"/>
</dbReference>
<dbReference type="AlphaFoldDB" id="A0AA40EKD3"/>
<organism evidence="7 8">
    <name type="scientific">Schizothecium vesticola</name>
    <dbReference type="NCBI Taxonomy" id="314040"/>
    <lineage>
        <taxon>Eukaryota</taxon>
        <taxon>Fungi</taxon>
        <taxon>Dikarya</taxon>
        <taxon>Ascomycota</taxon>
        <taxon>Pezizomycotina</taxon>
        <taxon>Sordariomycetes</taxon>
        <taxon>Sordariomycetidae</taxon>
        <taxon>Sordariales</taxon>
        <taxon>Schizotheciaceae</taxon>
        <taxon>Schizothecium</taxon>
    </lineage>
</organism>
<dbReference type="GO" id="GO:0070761">
    <property type="term" value="C:pre-snoRNP complex"/>
    <property type="evidence" value="ECO:0007669"/>
    <property type="project" value="TreeGrafter"/>
</dbReference>
<accession>A0AA40EKD3</accession>
<dbReference type="PROSITE" id="PS00028">
    <property type="entry name" value="ZINC_FINGER_C2H2_1"/>
    <property type="match status" value="1"/>
</dbReference>
<feature type="region of interest" description="Disordered" evidence="5">
    <location>
        <begin position="1"/>
        <end position="67"/>
    </location>
</feature>
<feature type="region of interest" description="Disordered" evidence="5">
    <location>
        <begin position="180"/>
        <end position="200"/>
    </location>
</feature>
<gene>
    <name evidence="7" type="ORF">B0T18DRAFT_491471</name>
</gene>
<evidence type="ECO:0000259" key="6">
    <source>
        <dbReference type="PROSITE" id="PS51083"/>
    </source>
</evidence>
<dbReference type="Gene3D" id="3.30.60.190">
    <property type="match status" value="1"/>
</dbReference>
<protein>
    <recommendedName>
        <fullName evidence="6">HIT-type domain-containing protein</fullName>
    </recommendedName>
</protein>
<dbReference type="PANTHER" id="PTHR13483:SF11">
    <property type="entry name" value="ZINC FINGER HIT DOMAIN-CONTAINING PROTEIN 3"/>
    <property type="match status" value="1"/>
</dbReference>
<dbReference type="PROSITE" id="PS51083">
    <property type="entry name" value="ZF_HIT"/>
    <property type="match status" value="1"/>
</dbReference>
<dbReference type="CDD" id="cd23024">
    <property type="entry name" value="zf-HIT_ZNHIT2-3"/>
    <property type="match status" value="1"/>
</dbReference>
<dbReference type="InterPro" id="IPR051639">
    <property type="entry name" value="BCD1"/>
</dbReference>
<feature type="compositionally biased region" description="Low complexity" evidence="5">
    <location>
        <begin position="36"/>
        <end position="49"/>
    </location>
</feature>
<keyword evidence="3" id="KW-0862">Zinc</keyword>
<evidence type="ECO:0000256" key="3">
    <source>
        <dbReference type="ARBA" id="ARBA00022833"/>
    </source>
</evidence>
<dbReference type="Proteomes" id="UP001172155">
    <property type="component" value="Unassembled WGS sequence"/>
</dbReference>
<sequence>MSEAREEGAPVAAVPPSTNGGGDGCGHGTPERKNTSVEPSAPEASPSTVKGDETETPPAATAKPGPRLCGVCSREVAKYKCPRCTLPYCSVACNRVHKETHLADEPLPRPAPPPPPPPQPQEPLDPYSILLEHRSEFDRLFKKYPLLPSQLLEISAATLDPDAPAANSTNSNPLYQQAQQALRAATAGMGGGGGGGSKKQDVWTREVGLRTGASALREARTDPGDRGDGVREFCDLVLYLLSIRDGEERVEFEDLGWNKGQKRKWEGGGAGRLNSAVDMAREAAIKEDREVMRRLNEEEGYERELKQLGIR</sequence>
<dbReference type="GO" id="GO:0000463">
    <property type="term" value="P:maturation of LSU-rRNA from tricistronic rRNA transcript (SSU-rRNA, 5.8S rRNA, LSU-rRNA)"/>
    <property type="evidence" value="ECO:0007669"/>
    <property type="project" value="TreeGrafter"/>
</dbReference>
<evidence type="ECO:0000256" key="2">
    <source>
        <dbReference type="ARBA" id="ARBA00022771"/>
    </source>
</evidence>
<dbReference type="GO" id="GO:0005634">
    <property type="term" value="C:nucleus"/>
    <property type="evidence" value="ECO:0007669"/>
    <property type="project" value="TreeGrafter"/>
</dbReference>
<feature type="domain" description="HIT-type" evidence="6">
    <location>
        <begin position="69"/>
        <end position="103"/>
    </location>
</feature>
<name>A0AA40EKD3_9PEZI</name>
<dbReference type="EMBL" id="JAUKUD010000006">
    <property type="protein sequence ID" value="KAK0740948.1"/>
    <property type="molecule type" value="Genomic_DNA"/>
</dbReference>
<proteinExistence type="predicted"/>
<keyword evidence="8" id="KW-1185">Reference proteome</keyword>
<evidence type="ECO:0000256" key="5">
    <source>
        <dbReference type="SAM" id="MobiDB-lite"/>
    </source>
</evidence>
<evidence type="ECO:0000256" key="1">
    <source>
        <dbReference type="ARBA" id="ARBA00022723"/>
    </source>
</evidence>
<dbReference type="InterPro" id="IPR013087">
    <property type="entry name" value="Znf_C2H2_type"/>
</dbReference>
<keyword evidence="2 4" id="KW-0863">Zinc-finger</keyword>
<dbReference type="GO" id="GO:0048254">
    <property type="term" value="P:snoRNA localization"/>
    <property type="evidence" value="ECO:0007669"/>
    <property type="project" value="TreeGrafter"/>
</dbReference>
<dbReference type="SUPFAM" id="SSF144232">
    <property type="entry name" value="HIT/MYND zinc finger-like"/>
    <property type="match status" value="1"/>
</dbReference>